<evidence type="ECO:0000259" key="1">
    <source>
        <dbReference type="SMART" id="SM00597"/>
    </source>
</evidence>
<sequence length="731" mass="83183">MLQSFLDHHPQQNARNPVLQRLFTSKKGTNRRWLTYCDRRHKLFCFVCMAFGKTSDTSSFITGRSDWRHVHQRTEEHERSSAHRICAEAFLLRCSKADISSTFAGNQLSAQREQVRKRRRVLERVVDVVKVLGKRGLSYRHTANEAAYTLDDGTIDHGNFLELILLLGKYDVCLKEHLDICIKKSKELHNSSGTSGRGSLVTLLSKTTINTVIDTIGHLIQDCISNEVQQTGMFSIQLDTTQDITSHDQCSIVVRYVTDTVHERLVALVRCEASTGQYFVNLVLDVLDRLNLNKDMCIGNATDGAANMQGQYKGFNSLMTSQSPIHVHVWCYAHVLNLVLSDTTQTVIESGSLFSLLNDMAVFIKDSYQRVNLWENQVQEKSHRRLSSIGETRWWSKHEALKKVFGHFGKPQNGLYMDAVLTLAAIEGKDHEKPTVHAKARGFREGLLKYETNLTAQIFLRIFELITPLSKYLETESMDILTAHRMVMAMQEGLKNIARDFETVKAAADTFVQWANDQIETREVEVEVESALPQKRGRKKKNRAGEMAEDDPLRDANRAFEVNVHNIILDTALEAIHRRFMTHGTLFADLAWLDPRSFDKIRTTTFPNTAFEVLSRCLMKFDSSATVDNLQSELKCLAGQWDRLRASHLEDYMTRTVEDGSEGQEEETGLVNKACASCKNCPLCCYQILQRLNMLSDAHHLLGLAYKFLLTLSLTQVACERTFSTLKFIKN</sequence>
<dbReference type="SMART" id="SM00597">
    <property type="entry name" value="ZnF_TTF"/>
    <property type="match status" value="1"/>
</dbReference>
<reference evidence="2" key="2">
    <citation type="submission" date="2025-09" db="UniProtKB">
        <authorList>
            <consortium name="Ensembl"/>
        </authorList>
    </citation>
    <scope>IDENTIFICATION</scope>
</reference>
<accession>A0A8C5A6C6</accession>
<dbReference type="PANTHER" id="PTHR45749">
    <property type="match status" value="1"/>
</dbReference>
<evidence type="ECO:0000313" key="2">
    <source>
        <dbReference type="Ensembl" id="ENSGMOP00000027582.1"/>
    </source>
</evidence>
<dbReference type="Proteomes" id="UP000694546">
    <property type="component" value="Chromosome 13"/>
</dbReference>
<dbReference type="AlphaFoldDB" id="A0A8C5A6C6"/>
<organism evidence="2 3">
    <name type="scientific">Gadus morhua</name>
    <name type="common">Atlantic cod</name>
    <dbReference type="NCBI Taxonomy" id="8049"/>
    <lineage>
        <taxon>Eukaryota</taxon>
        <taxon>Metazoa</taxon>
        <taxon>Chordata</taxon>
        <taxon>Craniata</taxon>
        <taxon>Vertebrata</taxon>
        <taxon>Euteleostomi</taxon>
        <taxon>Actinopterygii</taxon>
        <taxon>Neopterygii</taxon>
        <taxon>Teleostei</taxon>
        <taxon>Neoteleostei</taxon>
        <taxon>Acanthomorphata</taxon>
        <taxon>Zeiogadaria</taxon>
        <taxon>Gadariae</taxon>
        <taxon>Gadiformes</taxon>
        <taxon>Gadoidei</taxon>
        <taxon>Gadidae</taxon>
        <taxon>Gadus</taxon>
    </lineage>
</organism>
<evidence type="ECO:0000313" key="3">
    <source>
        <dbReference type="Proteomes" id="UP000694546"/>
    </source>
</evidence>
<dbReference type="InterPro" id="IPR006580">
    <property type="entry name" value="Znf_TTF"/>
</dbReference>
<proteinExistence type="predicted"/>
<dbReference type="SUPFAM" id="SSF53098">
    <property type="entry name" value="Ribonuclease H-like"/>
    <property type="match status" value="1"/>
</dbReference>
<dbReference type="InterPro" id="IPR012337">
    <property type="entry name" value="RNaseH-like_sf"/>
</dbReference>
<protein>
    <recommendedName>
        <fullName evidence="1">TTF-type domain-containing protein</fullName>
    </recommendedName>
</protein>
<name>A0A8C5A6C6_GADMO</name>
<dbReference type="PANTHER" id="PTHR45749:SF21">
    <property type="entry name" value="DUF4371 DOMAIN-CONTAINING PROTEIN"/>
    <property type="match status" value="1"/>
</dbReference>
<keyword evidence="3" id="KW-1185">Reference proteome</keyword>
<reference evidence="2" key="1">
    <citation type="submission" date="2025-08" db="UniProtKB">
        <authorList>
            <consortium name="Ensembl"/>
        </authorList>
    </citation>
    <scope>IDENTIFICATION</scope>
</reference>
<feature type="domain" description="TTF-type" evidence="1">
    <location>
        <begin position="19"/>
        <end position="102"/>
    </location>
</feature>
<dbReference type="OMA" id="IECCIAN"/>
<dbReference type="Ensembl" id="ENSGMOT00000048676.1">
    <property type="protein sequence ID" value="ENSGMOP00000027582.1"/>
    <property type="gene ID" value="ENSGMOG00000029873.1"/>
</dbReference>
<dbReference type="GeneTree" id="ENSGT00940000165495"/>